<evidence type="ECO:0000256" key="2">
    <source>
        <dbReference type="SAM" id="MobiDB-lite"/>
    </source>
</evidence>
<evidence type="ECO:0000313" key="3">
    <source>
        <dbReference type="EMBL" id="KAJ6989932.1"/>
    </source>
</evidence>
<accession>A0AAD6QGE8</accession>
<protein>
    <submittedName>
        <fullName evidence="3">Uncharacterized protein</fullName>
    </submittedName>
</protein>
<keyword evidence="4" id="KW-1185">Reference proteome</keyword>
<dbReference type="EMBL" id="JAQIZT010000007">
    <property type="protein sequence ID" value="KAJ6989932.1"/>
    <property type="molecule type" value="Genomic_DNA"/>
</dbReference>
<proteinExistence type="predicted"/>
<comment type="caution">
    <text evidence="3">The sequence shown here is derived from an EMBL/GenBank/DDBJ whole genome shotgun (WGS) entry which is preliminary data.</text>
</comment>
<name>A0AAD6QGE8_9ROSI</name>
<feature type="coiled-coil region" evidence="1">
    <location>
        <begin position="40"/>
        <end position="99"/>
    </location>
</feature>
<evidence type="ECO:0000256" key="1">
    <source>
        <dbReference type="SAM" id="Coils"/>
    </source>
</evidence>
<keyword evidence="1" id="KW-0175">Coiled coil</keyword>
<organism evidence="3 4">
    <name type="scientific">Populus alba x Populus x berolinensis</name>
    <dbReference type="NCBI Taxonomy" id="444605"/>
    <lineage>
        <taxon>Eukaryota</taxon>
        <taxon>Viridiplantae</taxon>
        <taxon>Streptophyta</taxon>
        <taxon>Embryophyta</taxon>
        <taxon>Tracheophyta</taxon>
        <taxon>Spermatophyta</taxon>
        <taxon>Magnoliopsida</taxon>
        <taxon>eudicotyledons</taxon>
        <taxon>Gunneridae</taxon>
        <taxon>Pentapetalae</taxon>
        <taxon>rosids</taxon>
        <taxon>fabids</taxon>
        <taxon>Malpighiales</taxon>
        <taxon>Salicaceae</taxon>
        <taxon>Saliceae</taxon>
        <taxon>Populus</taxon>
    </lineage>
</organism>
<dbReference type="Proteomes" id="UP001164929">
    <property type="component" value="Chromosome 7"/>
</dbReference>
<dbReference type="AlphaFoldDB" id="A0AAD6QGE8"/>
<evidence type="ECO:0000313" key="4">
    <source>
        <dbReference type="Proteomes" id="UP001164929"/>
    </source>
</evidence>
<gene>
    <name evidence="3" type="ORF">NC653_018436</name>
</gene>
<feature type="region of interest" description="Disordered" evidence="2">
    <location>
        <begin position="1"/>
        <end position="27"/>
    </location>
</feature>
<sequence length="149" mass="17602">MGNRRRSTRLQQKLMDAETSSISRAPNHETREVIKQPTSLKEARDRTNQVINEKKRKLEEYEALMVVLQVRMAVHQEKRAMLQENVNLTKKELHAAERIKETTSNAKAKVKYYTTFTIRRDPLILHHLYNLNYSITEKVIQFKSSCDKF</sequence>
<reference evidence="3" key="1">
    <citation type="journal article" date="2023" name="Mol. Ecol. Resour.">
        <title>Chromosome-level genome assembly of a triploid poplar Populus alba 'Berolinensis'.</title>
        <authorList>
            <person name="Chen S."/>
            <person name="Yu Y."/>
            <person name="Wang X."/>
            <person name="Wang S."/>
            <person name="Zhang T."/>
            <person name="Zhou Y."/>
            <person name="He R."/>
            <person name="Meng N."/>
            <person name="Wang Y."/>
            <person name="Liu W."/>
            <person name="Liu Z."/>
            <person name="Liu J."/>
            <person name="Guo Q."/>
            <person name="Huang H."/>
            <person name="Sederoff R.R."/>
            <person name="Wang G."/>
            <person name="Qu G."/>
            <person name="Chen S."/>
        </authorList>
    </citation>
    <scope>NUCLEOTIDE SEQUENCE</scope>
    <source>
        <strain evidence="3">SC-2020</strain>
    </source>
</reference>